<evidence type="ECO:0000313" key="2">
    <source>
        <dbReference type="Proteomes" id="UP000264310"/>
    </source>
</evidence>
<gene>
    <name evidence="1" type="ORF">DYI37_03175</name>
</gene>
<dbReference type="RefSeq" id="WP_116681712.1">
    <property type="nucleotide sequence ID" value="NZ_QURL01000001.1"/>
</dbReference>
<comment type="caution">
    <text evidence="1">The sequence shown here is derived from an EMBL/GenBank/DDBJ whole genome shotgun (WGS) entry which is preliminary data.</text>
</comment>
<protein>
    <submittedName>
        <fullName evidence="1">Uncharacterized protein</fullName>
    </submittedName>
</protein>
<dbReference type="AlphaFoldDB" id="A0A371XB69"/>
<organism evidence="1 2">
    <name type="scientific">Fulvimarina endophytica</name>
    <dbReference type="NCBI Taxonomy" id="2293836"/>
    <lineage>
        <taxon>Bacteria</taxon>
        <taxon>Pseudomonadati</taxon>
        <taxon>Pseudomonadota</taxon>
        <taxon>Alphaproteobacteria</taxon>
        <taxon>Hyphomicrobiales</taxon>
        <taxon>Aurantimonadaceae</taxon>
        <taxon>Fulvimarina</taxon>
    </lineage>
</organism>
<accession>A0A371XB69</accession>
<dbReference type="EMBL" id="QURL01000001">
    <property type="protein sequence ID" value="RFC66459.1"/>
    <property type="molecule type" value="Genomic_DNA"/>
</dbReference>
<sequence length="175" mass="18251">MPTATISGNEYPVYSDVQTADAYLAASLARSAWAALSDDEKAIRLVEATRALDRQRWKSGYQTFAERESIVDIVNASIVIAGSLAGEDADESILTGEASGPIKRLKAASVEIEYHQTAASSAPRGVLPANVLAMIGAYLVNGGMQGVKRSIGGVFAGGTDGISTATQPWGFSKGI</sequence>
<dbReference type="Proteomes" id="UP000264310">
    <property type="component" value="Unassembled WGS sequence"/>
</dbReference>
<name>A0A371XB69_9HYPH</name>
<proteinExistence type="predicted"/>
<keyword evidence="2" id="KW-1185">Reference proteome</keyword>
<reference evidence="1 2" key="1">
    <citation type="submission" date="2018-08" db="EMBL/GenBank/DDBJ databases">
        <title>Fulvimarina sp. 85, whole genome shotgun sequence.</title>
        <authorList>
            <person name="Tuo L."/>
        </authorList>
    </citation>
    <scope>NUCLEOTIDE SEQUENCE [LARGE SCALE GENOMIC DNA]</scope>
    <source>
        <strain evidence="1 2">85</strain>
    </source>
</reference>
<evidence type="ECO:0000313" key="1">
    <source>
        <dbReference type="EMBL" id="RFC66459.1"/>
    </source>
</evidence>